<dbReference type="Proteomes" id="UP000824540">
    <property type="component" value="Unassembled WGS sequence"/>
</dbReference>
<proteinExistence type="predicted"/>
<name>A0A8T2P2A4_9TELE</name>
<reference evidence="2" key="1">
    <citation type="thesis" date="2021" institute="BYU ScholarsArchive" country="Provo, UT, USA">
        <title>Applications of and Algorithms for Genome Assembly and Genomic Analyses with an Emphasis on Marine Teleosts.</title>
        <authorList>
            <person name="Pickett B.D."/>
        </authorList>
    </citation>
    <scope>NUCLEOTIDE SEQUENCE</scope>
    <source>
        <strain evidence="2">HI-2016</strain>
    </source>
</reference>
<evidence type="ECO:0000313" key="2">
    <source>
        <dbReference type="EMBL" id="KAG9343762.1"/>
    </source>
</evidence>
<feature type="region of interest" description="Disordered" evidence="1">
    <location>
        <begin position="1"/>
        <end position="24"/>
    </location>
</feature>
<gene>
    <name evidence="2" type="ORF">JZ751_013143</name>
</gene>
<organism evidence="2 3">
    <name type="scientific">Albula glossodonta</name>
    <name type="common">roundjaw bonefish</name>
    <dbReference type="NCBI Taxonomy" id="121402"/>
    <lineage>
        <taxon>Eukaryota</taxon>
        <taxon>Metazoa</taxon>
        <taxon>Chordata</taxon>
        <taxon>Craniata</taxon>
        <taxon>Vertebrata</taxon>
        <taxon>Euteleostomi</taxon>
        <taxon>Actinopterygii</taxon>
        <taxon>Neopterygii</taxon>
        <taxon>Teleostei</taxon>
        <taxon>Albuliformes</taxon>
        <taxon>Albulidae</taxon>
        <taxon>Albula</taxon>
    </lineage>
</organism>
<feature type="compositionally biased region" description="Basic residues" evidence="1">
    <location>
        <begin position="1"/>
        <end position="11"/>
    </location>
</feature>
<accession>A0A8T2P2A4</accession>
<evidence type="ECO:0000313" key="3">
    <source>
        <dbReference type="Proteomes" id="UP000824540"/>
    </source>
</evidence>
<dbReference type="AlphaFoldDB" id="A0A8T2P2A4"/>
<comment type="caution">
    <text evidence="2">The sequence shown here is derived from an EMBL/GenBank/DDBJ whole genome shotgun (WGS) entry which is preliminary data.</text>
</comment>
<protein>
    <submittedName>
        <fullName evidence="2">Uncharacterized protein</fullName>
    </submittedName>
</protein>
<keyword evidence="3" id="KW-1185">Reference proteome</keyword>
<sequence>MVIGLRRLHRPSRGDGGGNSIIGLATPSPFKRSASFLTDGEDKAVTWILKRPSEPQVRERDRGFRLTRSGRCTWGSSSTESCCGPTQSSLYPVKPRVACSDCCSLHEENEN</sequence>
<dbReference type="EMBL" id="JAFBMS010000022">
    <property type="protein sequence ID" value="KAG9343762.1"/>
    <property type="molecule type" value="Genomic_DNA"/>
</dbReference>
<evidence type="ECO:0000256" key="1">
    <source>
        <dbReference type="SAM" id="MobiDB-lite"/>
    </source>
</evidence>